<gene>
    <name evidence="2" type="ORF">OBE_17924</name>
</gene>
<dbReference type="AlphaFoldDB" id="K1S7Y6"/>
<dbReference type="Pfam" id="PF13616">
    <property type="entry name" value="Rotamase_3"/>
    <property type="match status" value="1"/>
</dbReference>
<name>K1S7Y6_9ZZZZ</name>
<dbReference type="GO" id="GO:0003755">
    <property type="term" value="F:peptidyl-prolyl cis-trans isomerase activity"/>
    <property type="evidence" value="ECO:0007669"/>
    <property type="project" value="InterPro"/>
</dbReference>
<feature type="non-terminal residue" evidence="2">
    <location>
        <position position="1"/>
    </location>
</feature>
<evidence type="ECO:0000313" key="2">
    <source>
        <dbReference type="EMBL" id="EKC43586.1"/>
    </source>
</evidence>
<dbReference type="InterPro" id="IPR000297">
    <property type="entry name" value="PPIase_PpiC"/>
</dbReference>
<dbReference type="InterPro" id="IPR046357">
    <property type="entry name" value="PPIase_dom_sf"/>
</dbReference>
<dbReference type="PROSITE" id="PS50198">
    <property type="entry name" value="PPIC_PPIASE_2"/>
    <property type="match status" value="1"/>
</dbReference>
<comment type="caution">
    <text evidence="2">The sequence shown here is derived from an EMBL/GenBank/DDBJ whole genome shotgun (WGS) entry which is preliminary data.</text>
</comment>
<proteinExistence type="predicted"/>
<reference evidence="2" key="1">
    <citation type="journal article" date="2013" name="Environ. Microbiol.">
        <title>Microbiota from the distal guts of lean and obese adolescents exhibit partial functional redundancy besides clear differences in community structure.</title>
        <authorList>
            <person name="Ferrer M."/>
            <person name="Ruiz A."/>
            <person name="Lanza F."/>
            <person name="Haange S.B."/>
            <person name="Oberbach A."/>
            <person name="Till H."/>
            <person name="Bargiela R."/>
            <person name="Campoy C."/>
            <person name="Segura M.T."/>
            <person name="Richter M."/>
            <person name="von Bergen M."/>
            <person name="Seifert J."/>
            <person name="Suarez A."/>
        </authorList>
    </citation>
    <scope>NUCLEOTIDE SEQUENCE</scope>
</reference>
<keyword evidence="2" id="KW-0413">Isomerase</keyword>
<dbReference type="Gene3D" id="3.10.50.40">
    <property type="match status" value="1"/>
</dbReference>
<feature type="domain" description="PpiC" evidence="1">
    <location>
        <begin position="26"/>
        <end position="142"/>
    </location>
</feature>
<dbReference type="SUPFAM" id="SSF54534">
    <property type="entry name" value="FKBP-like"/>
    <property type="match status" value="1"/>
</dbReference>
<sequence>NDVTVVEQENSGYYVVLFESRDDNAYNTVNVRHILIKAEDSDGDGTYSDEEKQKAKAAIDDVYARWEQSDQTEDDFAQLANSFSQDSGSNTKGGLYENVYKGQMVQEFNDFCFDPARKPGDVGIVFNESDSYCGYHLVYYVGQGERYCDYLGDQALRTDDFNAWEDTFFDGWTSTELKGMKYVG</sequence>
<protein>
    <submittedName>
        <fullName evidence="2">PpiC-type peptidyl-prolyl cis-trans isomerase</fullName>
    </submittedName>
</protein>
<evidence type="ECO:0000259" key="1">
    <source>
        <dbReference type="PROSITE" id="PS50198"/>
    </source>
</evidence>
<dbReference type="EMBL" id="AJWZ01011963">
    <property type="protein sequence ID" value="EKC43586.1"/>
    <property type="molecule type" value="Genomic_DNA"/>
</dbReference>
<accession>K1S7Y6</accession>
<organism evidence="2">
    <name type="scientific">human gut metagenome</name>
    <dbReference type="NCBI Taxonomy" id="408170"/>
    <lineage>
        <taxon>unclassified sequences</taxon>
        <taxon>metagenomes</taxon>
        <taxon>organismal metagenomes</taxon>
    </lineage>
</organism>